<gene>
    <name evidence="1" type="ORF">LCGC14_2461850</name>
</gene>
<protein>
    <submittedName>
        <fullName evidence="1">Uncharacterized protein</fullName>
    </submittedName>
</protein>
<evidence type="ECO:0000313" key="1">
    <source>
        <dbReference type="EMBL" id="KKL19800.1"/>
    </source>
</evidence>
<name>A0A0F9BDP3_9ZZZZ</name>
<accession>A0A0F9BDP3</accession>
<dbReference type="EMBL" id="LAZR01038348">
    <property type="protein sequence ID" value="KKL19800.1"/>
    <property type="molecule type" value="Genomic_DNA"/>
</dbReference>
<sequence length="172" mass="20652">MGIHKKIEDSLRKIDIKYLLGREDPDLQTWSFGEYIGFREKPKKPKQDPDLQTWSFGEYIGFREKPKEPKQNTSEFLFFLVGDWMKINNFKELLYRIKEPTYYSGKKILLLNGKRNELYRHFPKSINVFHKFKENYIVPKRKSYEKSTSYEKLKELFSSLPELPLQPIAIYG</sequence>
<comment type="caution">
    <text evidence="1">The sequence shown here is derived from an EMBL/GenBank/DDBJ whole genome shotgun (WGS) entry which is preliminary data.</text>
</comment>
<proteinExistence type="predicted"/>
<organism evidence="1">
    <name type="scientific">marine sediment metagenome</name>
    <dbReference type="NCBI Taxonomy" id="412755"/>
    <lineage>
        <taxon>unclassified sequences</taxon>
        <taxon>metagenomes</taxon>
        <taxon>ecological metagenomes</taxon>
    </lineage>
</organism>
<dbReference type="AlphaFoldDB" id="A0A0F9BDP3"/>
<reference evidence="1" key="1">
    <citation type="journal article" date="2015" name="Nature">
        <title>Complex archaea that bridge the gap between prokaryotes and eukaryotes.</title>
        <authorList>
            <person name="Spang A."/>
            <person name="Saw J.H."/>
            <person name="Jorgensen S.L."/>
            <person name="Zaremba-Niedzwiedzka K."/>
            <person name="Martijn J."/>
            <person name="Lind A.E."/>
            <person name="van Eijk R."/>
            <person name="Schleper C."/>
            <person name="Guy L."/>
            <person name="Ettema T.J."/>
        </authorList>
    </citation>
    <scope>NUCLEOTIDE SEQUENCE</scope>
</reference>
<feature type="non-terminal residue" evidence="1">
    <location>
        <position position="172"/>
    </location>
</feature>